<dbReference type="Pfam" id="PF03466">
    <property type="entry name" value="LysR_substrate"/>
    <property type="match status" value="1"/>
</dbReference>
<evidence type="ECO:0000313" key="8">
    <source>
        <dbReference type="Proteomes" id="UP000698752"/>
    </source>
</evidence>
<dbReference type="Gene3D" id="3.40.190.290">
    <property type="match status" value="1"/>
</dbReference>
<name>A0ABS5EM32_9PROT</name>
<comment type="caution">
    <text evidence="7">The sequence shown here is derived from an EMBL/GenBank/DDBJ whole genome shotgun (WGS) entry which is preliminary data.</text>
</comment>
<dbReference type="InterPro" id="IPR005119">
    <property type="entry name" value="LysR_subst-bd"/>
</dbReference>
<evidence type="ECO:0000256" key="2">
    <source>
        <dbReference type="ARBA" id="ARBA00023015"/>
    </source>
</evidence>
<dbReference type="PANTHER" id="PTHR30293">
    <property type="entry name" value="TRANSCRIPTIONAL REGULATORY PROTEIN NAC-RELATED"/>
    <property type="match status" value="1"/>
</dbReference>
<dbReference type="Proteomes" id="UP000698752">
    <property type="component" value="Unassembled WGS sequence"/>
</dbReference>
<evidence type="ECO:0000259" key="6">
    <source>
        <dbReference type="PROSITE" id="PS50931"/>
    </source>
</evidence>
<evidence type="ECO:0000313" key="7">
    <source>
        <dbReference type="EMBL" id="MBR0652074.1"/>
    </source>
</evidence>
<evidence type="ECO:0000256" key="3">
    <source>
        <dbReference type="ARBA" id="ARBA00023125"/>
    </source>
</evidence>
<evidence type="ECO:0000256" key="1">
    <source>
        <dbReference type="ARBA" id="ARBA00009437"/>
    </source>
</evidence>
<comment type="similarity">
    <text evidence="1">Belongs to the LysR transcriptional regulatory family.</text>
</comment>
<organism evidence="7 8">
    <name type="scientific">Neoroseomonas terrae</name>
    <dbReference type="NCBI Taxonomy" id="424799"/>
    <lineage>
        <taxon>Bacteria</taxon>
        <taxon>Pseudomonadati</taxon>
        <taxon>Pseudomonadota</taxon>
        <taxon>Alphaproteobacteria</taxon>
        <taxon>Acetobacterales</taxon>
        <taxon>Acetobacteraceae</taxon>
        <taxon>Neoroseomonas</taxon>
    </lineage>
</organism>
<evidence type="ECO:0000256" key="5">
    <source>
        <dbReference type="ARBA" id="ARBA00023163"/>
    </source>
</evidence>
<keyword evidence="4" id="KW-0010">Activator</keyword>
<protein>
    <submittedName>
        <fullName evidence="7">LysR family transcriptional regulator</fullName>
    </submittedName>
</protein>
<sequence length="300" mass="32083">MDAGSFSRAALTLRIAQPALSLQIANLETELGSVLLVRSQRGVQTTLAGDLFYRSARAVLNEIDQVRQVLNAGQGLAGEVSLGLTTSFSAFLAGPIVAATLLRHPKIRMKIFDSPGHLHQQNLLRGNIDIALLPEDTESAGVQRRPLYRQLLFLVERGSPANRTVPLHELVGRDLVLPTAPNPTRTVVERAFLAMGAQPKVVAEANSLASLLSLVEAGIGSAIIAWSGQRSETIRWSRITDPEIHHDVSLCSAGLLPRSECADAVQSIVAEVVLDLVRSPTWEGAVFSLAESSPNDGGPS</sequence>
<dbReference type="InterPro" id="IPR036388">
    <property type="entry name" value="WH-like_DNA-bd_sf"/>
</dbReference>
<dbReference type="Gene3D" id="1.10.10.10">
    <property type="entry name" value="Winged helix-like DNA-binding domain superfamily/Winged helix DNA-binding domain"/>
    <property type="match status" value="1"/>
</dbReference>
<keyword evidence="5" id="KW-0804">Transcription</keyword>
<keyword evidence="8" id="KW-1185">Reference proteome</keyword>
<reference evidence="8" key="1">
    <citation type="journal article" date="2021" name="Syst. Appl. Microbiol.">
        <title>Roseomonas hellenica sp. nov., isolated from roots of wild-growing Alkanna tinctoria.</title>
        <authorList>
            <person name="Rat A."/>
            <person name="Naranjo H.D."/>
            <person name="Lebbe L."/>
            <person name="Cnockaert M."/>
            <person name="Krigas N."/>
            <person name="Grigoriadou K."/>
            <person name="Maloupa E."/>
            <person name="Willems A."/>
        </authorList>
    </citation>
    <scope>NUCLEOTIDE SEQUENCE [LARGE SCALE GENOMIC DNA]</scope>
    <source>
        <strain evidence="8">LMG 31159</strain>
    </source>
</reference>
<dbReference type="SUPFAM" id="SSF46785">
    <property type="entry name" value="Winged helix' DNA-binding domain"/>
    <property type="match status" value="1"/>
</dbReference>
<dbReference type="Pfam" id="PF00126">
    <property type="entry name" value="HTH_1"/>
    <property type="match status" value="1"/>
</dbReference>
<gene>
    <name evidence="7" type="ORF">GXW78_20620</name>
</gene>
<accession>A0ABS5EM32</accession>
<dbReference type="PRINTS" id="PR00039">
    <property type="entry name" value="HTHLYSR"/>
</dbReference>
<dbReference type="InterPro" id="IPR000847">
    <property type="entry name" value="LysR_HTH_N"/>
</dbReference>
<dbReference type="InterPro" id="IPR036390">
    <property type="entry name" value="WH_DNA-bd_sf"/>
</dbReference>
<keyword evidence="2" id="KW-0805">Transcription regulation</keyword>
<dbReference type="SUPFAM" id="SSF53850">
    <property type="entry name" value="Periplasmic binding protein-like II"/>
    <property type="match status" value="1"/>
</dbReference>
<dbReference type="EMBL" id="JAAEDI010000024">
    <property type="protein sequence ID" value="MBR0652074.1"/>
    <property type="molecule type" value="Genomic_DNA"/>
</dbReference>
<evidence type="ECO:0000256" key="4">
    <source>
        <dbReference type="ARBA" id="ARBA00023159"/>
    </source>
</evidence>
<proteinExistence type="inferred from homology"/>
<feature type="domain" description="HTH lysR-type" evidence="6">
    <location>
        <begin position="1"/>
        <end position="46"/>
    </location>
</feature>
<dbReference type="PANTHER" id="PTHR30293:SF0">
    <property type="entry name" value="NITROGEN ASSIMILATION REGULATORY PROTEIN NAC"/>
    <property type="match status" value="1"/>
</dbReference>
<keyword evidence="3" id="KW-0238">DNA-binding</keyword>
<dbReference type="PROSITE" id="PS50931">
    <property type="entry name" value="HTH_LYSR"/>
    <property type="match status" value="1"/>
</dbReference>